<dbReference type="Pfam" id="PF03097">
    <property type="entry name" value="BRO1"/>
    <property type="match status" value="1"/>
</dbReference>
<dbReference type="Gene3D" id="1.25.40.280">
    <property type="entry name" value="alix/aip1 like domains"/>
    <property type="match status" value="1"/>
</dbReference>
<keyword evidence="4" id="KW-1185">Reference proteome</keyword>
<comment type="caution">
    <text evidence="3">The sequence shown here is derived from an EMBL/GenBank/DDBJ whole genome shotgun (WGS) entry which is preliminary data.</text>
</comment>
<dbReference type="RefSeq" id="XP_044555848.1">
    <property type="nucleotide sequence ID" value="XM_044693277.1"/>
</dbReference>
<proteinExistence type="inferred from homology"/>
<dbReference type="SMART" id="SM01041">
    <property type="entry name" value="BRO1"/>
    <property type="match status" value="1"/>
</dbReference>
<evidence type="ECO:0000256" key="1">
    <source>
        <dbReference type="ARBA" id="ARBA00008901"/>
    </source>
</evidence>
<evidence type="ECO:0000313" key="4">
    <source>
        <dbReference type="Proteomes" id="UP000816034"/>
    </source>
</evidence>
<dbReference type="EMBL" id="PYSW02000001">
    <property type="protein sequence ID" value="KAG2393954.1"/>
    <property type="molecule type" value="Genomic_DNA"/>
</dbReference>
<reference evidence="3 4" key="1">
    <citation type="journal article" date="2018" name="BMC Genomics">
        <title>The genome of Naegleria lovaniensis, the basis for a comparative approach to unravel pathogenicity factors of the human pathogenic amoeba N. fowleri.</title>
        <authorList>
            <person name="Liechti N."/>
            <person name="Schurch N."/>
            <person name="Bruggmann R."/>
            <person name="Wittwer M."/>
        </authorList>
    </citation>
    <scope>NUCLEOTIDE SEQUENCE [LARGE SCALE GENOMIC DNA]</scope>
    <source>
        <strain evidence="3 4">ATCC 30569</strain>
    </source>
</reference>
<dbReference type="InterPro" id="IPR038898">
    <property type="entry name" value="BROX"/>
</dbReference>
<gene>
    <name evidence="3" type="ORF">C9374_003718</name>
</gene>
<organism evidence="3 4">
    <name type="scientific">Naegleria lovaniensis</name>
    <name type="common">Amoeba</name>
    <dbReference type="NCBI Taxonomy" id="51637"/>
    <lineage>
        <taxon>Eukaryota</taxon>
        <taxon>Discoba</taxon>
        <taxon>Heterolobosea</taxon>
        <taxon>Tetramitia</taxon>
        <taxon>Eutetramitia</taxon>
        <taxon>Vahlkampfiidae</taxon>
        <taxon>Naegleria</taxon>
    </lineage>
</organism>
<protein>
    <recommendedName>
        <fullName evidence="2">BRO1 domain-containing protein</fullName>
    </recommendedName>
</protein>
<evidence type="ECO:0000313" key="3">
    <source>
        <dbReference type="EMBL" id="KAG2393954.1"/>
    </source>
</evidence>
<feature type="domain" description="BRO1" evidence="2">
    <location>
        <begin position="102"/>
        <end position="466"/>
    </location>
</feature>
<dbReference type="GeneID" id="68096173"/>
<dbReference type="PANTHER" id="PTHR23032:SF13">
    <property type="entry name" value="BRO1 DOMAIN-CONTAINING PROTEIN BROX"/>
    <property type="match status" value="1"/>
</dbReference>
<accession>A0AA88KST9</accession>
<dbReference type="InterPro" id="IPR004328">
    <property type="entry name" value="BRO1_dom"/>
</dbReference>
<dbReference type="AlphaFoldDB" id="A0AA88KST9"/>
<sequence length="540" mass="62003">MSQLYLLVEFSSEGKKSSLDGVHQLRTTREISFTKLFSKFCSKFDEHLAELLSEKRNTVIGMMKEKKYNEELCNKIMDYLSVFCGLAWNLSISPRTSNSDSPVVVVAHSSTNDLANDHNSSEIQPYQASASGNGDSAVLIREEIAEEDDIMEVKTLEQIHTLTESEQYTHALPTLSHLQYIAIYDWWNESFGKVETNDALYEMLMMLSTAAVSLTQAATEKSDYKTSLQLLMKATSIWKFCECHVSPQFHHSNPTNMKFVQSNSVNMCKLMSLLSRAQAQEVAIKIATEKGITQLDSLAKLCRFVFEKYSNALKLIPQNESCVTKLKSYLLLKVRLYDIMSHMYSAFHYNKNDENGKAIKLIDEAMKMFDSLSKSIKKEYMKMLFDNKDKTHLENQFNYLESELNRFKEKYALENTMVYHQTIPETVPQVLESKELGHVEEFEFPEPHTIWQNASLVYAKFELGTITLQHTTEMQQQQQPSVEAHISSENQIEDEFNDFIVIDSSQIPPEACQNIMNKPQKRNRRNQDDTSEGPSLCIIL</sequence>
<name>A0AA88KST9_NAELO</name>
<dbReference type="InterPro" id="IPR038499">
    <property type="entry name" value="BRO1_sf"/>
</dbReference>
<comment type="similarity">
    <text evidence="1">Belongs to the BROX family.</text>
</comment>
<dbReference type="PANTHER" id="PTHR23032">
    <property type="entry name" value="BRO1 DOMAIN-CONTAINING PROTEIN BROX"/>
    <property type="match status" value="1"/>
</dbReference>
<dbReference type="Proteomes" id="UP000816034">
    <property type="component" value="Unassembled WGS sequence"/>
</dbReference>
<evidence type="ECO:0000259" key="2">
    <source>
        <dbReference type="SMART" id="SM01041"/>
    </source>
</evidence>